<evidence type="ECO:0000313" key="1">
    <source>
        <dbReference type="EMBL" id="GAG75001.1"/>
    </source>
</evidence>
<dbReference type="AlphaFoldDB" id="X1BS78"/>
<accession>X1BS78</accession>
<sequence length="55" mass="6870">IEINDIHTFENKKYFGPIDDFQNCFKFLYFHLLKWKNNNGHLFSKEELYENEIKR</sequence>
<feature type="non-terminal residue" evidence="1">
    <location>
        <position position="1"/>
    </location>
</feature>
<name>X1BS78_9ZZZZ</name>
<proteinExistence type="predicted"/>
<reference evidence="1" key="1">
    <citation type="journal article" date="2014" name="Front. Microbiol.">
        <title>High frequency of phylogenetically diverse reductive dehalogenase-homologous genes in deep subseafloor sedimentary metagenomes.</title>
        <authorList>
            <person name="Kawai M."/>
            <person name="Futagami T."/>
            <person name="Toyoda A."/>
            <person name="Takaki Y."/>
            <person name="Nishi S."/>
            <person name="Hori S."/>
            <person name="Arai W."/>
            <person name="Tsubouchi T."/>
            <person name="Morono Y."/>
            <person name="Uchiyama I."/>
            <person name="Ito T."/>
            <person name="Fujiyama A."/>
            <person name="Inagaki F."/>
            <person name="Takami H."/>
        </authorList>
    </citation>
    <scope>NUCLEOTIDE SEQUENCE</scope>
    <source>
        <strain evidence="1">Expedition CK06-06</strain>
    </source>
</reference>
<comment type="caution">
    <text evidence="1">The sequence shown here is derived from an EMBL/GenBank/DDBJ whole genome shotgun (WGS) entry which is preliminary data.</text>
</comment>
<gene>
    <name evidence="1" type="ORF">S01H4_34772</name>
</gene>
<protein>
    <submittedName>
        <fullName evidence="1">Uncharacterized protein</fullName>
    </submittedName>
</protein>
<organism evidence="1">
    <name type="scientific">marine sediment metagenome</name>
    <dbReference type="NCBI Taxonomy" id="412755"/>
    <lineage>
        <taxon>unclassified sequences</taxon>
        <taxon>metagenomes</taxon>
        <taxon>ecological metagenomes</taxon>
    </lineage>
</organism>
<dbReference type="EMBL" id="BART01018416">
    <property type="protein sequence ID" value="GAG75001.1"/>
    <property type="molecule type" value="Genomic_DNA"/>
</dbReference>